<dbReference type="InterPro" id="IPR029058">
    <property type="entry name" value="AB_hydrolase_fold"/>
</dbReference>
<dbReference type="PANTHER" id="PTHR43037:SF5">
    <property type="entry name" value="FERULOYL ESTERASE"/>
    <property type="match status" value="1"/>
</dbReference>
<organism evidence="4">
    <name type="scientific">Tuwongella immobilis</name>
    <dbReference type="NCBI Taxonomy" id="692036"/>
    <lineage>
        <taxon>Bacteria</taxon>
        <taxon>Pseudomonadati</taxon>
        <taxon>Planctomycetota</taxon>
        <taxon>Planctomycetia</taxon>
        <taxon>Gemmatales</taxon>
        <taxon>Gemmataceae</taxon>
        <taxon>Tuwongella</taxon>
    </lineage>
</organism>
<accession>A0A6C2YHA4</accession>
<dbReference type="SUPFAM" id="SSF53474">
    <property type="entry name" value="alpha/beta-Hydrolases"/>
    <property type="match status" value="1"/>
</dbReference>
<evidence type="ECO:0000256" key="2">
    <source>
        <dbReference type="ARBA" id="ARBA00022801"/>
    </source>
</evidence>
<reference evidence="4" key="1">
    <citation type="submission" date="2019-04" db="EMBL/GenBank/DDBJ databases">
        <authorList>
            <consortium name="Science for Life Laboratories"/>
        </authorList>
    </citation>
    <scope>NUCLEOTIDE SEQUENCE</scope>
    <source>
        <strain evidence="4">MBLW1</strain>
    </source>
</reference>
<evidence type="ECO:0000259" key="3">
    <source>
        <dbReference type="Pfam" id="PF00561"/>
    </source>
</evidence>
<dbReference type="PANTHER" id="PTHR43037">
    <property type="entry name" value="UNNAMED PRODUCT-RELATED"/>
    <property type="match status" value="1"/>
</dbReference>
<dbReference type="Pfam" id="PF00561">
    <property type="entry name" value="Abhydrolase_1"/>
    <property type="match status" value="1"/>
</dbReference>
<dbReference type="InterPro" id="IPR000073">
    <property type="entry name" value="AB_hydrolase_1"/>
</dbReference>
<sequence length="276" mass="30922">MLGKPTWILSIVLTGVLLPAISITLHAAPPELEDVAFQSTHDRTEQRYIRIQPADRRKPVDLLIALHGHGSDRWQFAKDPRDECRAARDIASRYGMLYISPDYRARTSWMGPAAEADLLQIIAESKSQFRIRHVYLCGGSMGGTSALSFAAMHPQAVTGVVSMNGLANHFEFDRFQDAIQASFGGTKERIPEEYKKRSAEYWPERLTMPIACTTGGKDDIVPPGSVSRLMAVLKTLNRPVMHRHREQGGHSTTYDDAIEAFEFVIQKSRTTRQPSE</sequence>
<dbReference type="EMBL" id="LR593887">
    <property type="protein sequence ID" value="VTR97234.1"/>
    <property type="molecule type" value="Genomic_DNA"/>
</dbReference>
<dbReference type="EMBL" id="LR586016">
    <property type="protein sequence ID" value="VIP00908.1"/>
    <property type="molecule type" value="Genomic_DNA"/>
</dbReference>
<feature type="domain" description="AB hydrolase-1" evidence="3">
    <location>
        <begin position="115"/>
        <end position="193"/>
    </location>
</feature>
<dbReference type="KEGG" id="tim:GMBLW1_30520"/>
<dbReference type="AlphaFoldDB" id="A0A6C2YHA4"/>
<protein>
    <recommendedName>
        <fullName evidence="3">AB hydrolase-1 domain-containing protein</fullName>
    </recommendedName>
</protein>
<name>A0A6C2YHA4_9BACT</name>
<dbReference type="InParanoid" id="A0A6C2YHA4"/>
<keyword evidence="1" id="KW-0732">Signal</keyword>
<dbReference type="InterPro" id="IPR050955">
    <property type="entry name" value="Plant_Biomass_Hydrol_Est"/>
</dbReference>
<keyword evidence="5" id="KW-1185">Reference proteome</keyword>
<dbReference type="RefSeq" id="WP_162656071.1">
    <property type="nucleotide sequence ID" value="NZ_LR593887.1"/>
</dbReference>
<dbReference type="GO" id="GO:0016787">
    <property type="term" value="F:hydrolase activity"/>
    <property type="evidence" value="ECO:0007669"/>
    <property type="project" value="UniProtKB-KW"/>
</dbReference>
<evidence type="ECO:0000313" key="5">
    <source>
        <dbReference type="Proteomes" id="UP000464378"/>
    </source>
</evidence>
<evidence type="ECO:0000313" key="4">
    <source>
        <dbReference type="EMBL" id="VIP00908.1"/>
    </source>
</evidence>
<proteinExistence type="predicted"/>
<evidence type="ECO:0000256" key="1">
    <source>
        <dbReference type="ARBA" id="ARBA00022729"/>
    </source>
</evidence>
<dbReference type="Proteomes" id="UP000464378">
    <property type="component" value="Chromosome"/>
</dbReference>
<gene>
    <name evidence="4" type="ORF">GMBLW1_30520</name>
</gene>
<keyword evidence="2 4" id="KW-0378">Hydrolase</keyword>
<dbReference type="Gene3D" id="3.40.50.1820">
    <property type="entry name" value="alpha/beta hydrolase"/>
    <property type="match status" value="1"/>
</dbReference>